<evidence type="ECO:0000256" key="5">
    <source>
        <dbReference type="ARBA" id="ARBA00022722"/>
    </source>
</evidence>
<keyword evidence="5" id="KW-0540">Nuclease</keyword>
<dbReference type="PANTHER" id="PTHR41694">
    <property type="entry name" value="ENDOGENOUS RETROVIRUS GROUP K MEMBER POL PROTEIN"/>
    <property type="match status" value="1"/>
</dbReference>
<dbReference type="InterPro" id="IPR043502">
    <property type="entry name" value="DNA/RNA_pol_sf"/>
</dbReference>
<dbReference type="InterPro" id="IPR043128">
    <property type="entry name" value="Rev_trsase/Diguanyl_cyclase"/>
</dbReference>
<feature type="domain" description="Reverse transcriptase" evidence="9">
    <location>
        <begin position="324"/>
        <end position="513"/>
    </location>
</feature>
<proteinExistence type="inferred from homology"/>
<dbReference type="Proteomes" id="UP000269221">
    <property type="component" value="Unassembled WGS sequence"/>
</dbReference>
<dbReference type="PANTHER" id="PTHR41694:SF3">
    <property type="entry name" value="RNA-DIRECTED DNA POLYMERASE-RELATED"/>
    <property type="match status" value="1"/>
</dbReference>
<evidence type="ECO:0000313" key="11">
    <source>
        <dbReference type="Proteomes" id="UP000269221"/>
    </source>
</evidence>
<dbReference type="GO" id="GO:0035613">
    <property type="term" value="F:RNA stem-loop binding"/>
    <property type="evidence" value="ECO:0007669"/>
    <property type="project" value="TreeGrafter"/>
</dbReference>
<evidence type="ECO:0000256" key="3">
    <source>
        <dbReference type="ARBA" id="ARBA00022679"/>
    </source>
</evidence>
<comment type="caution">
    <text evidence="10">The sequence shown here is derived from an EMBL/GenBank/DDBJ whole genome shotgun (WGS) entry which is preliminary data.</text>
</comment>
<keyword evidence="3" id="KW-0808">Transferase</keyword>
<protein>
    <recommendedName>
        <fullName evidence="2">ribonuclease H</fullName>
        <ecNumber evidence="2">3.1.26.4</ecNumber>
    </recommendedName>
</protein>
<evidence type="ECO:0000256" key="2">
    <source>
        <dbReference type="ARBA" id="ARBA00012180"/>
    </source>
</evidence>
<organism evidence="10 11">
    <name type="scientific">Hirundo rustica rustica</name>
    <dbReference type="NCBI Taxonomy" id="333673"/>
    <lineage>
        <taxon>Eukaryota</taxon>
        <taxon>Metazoa</taxon>
        <taxon>Chordata</taxon>
        <taxon>Craniata</taxon>
        <taxon>Vertebrata</taxon>
        <taxon>Euteleostomi</taxon>
        <taxon>Archelosauria</taxon>
        <taxon>Archosauria</taxon>
        <taxon>Dinosauria</taxon>
        <taxon>Saurischia</taxon>
        <taxon>Theropoda</taxon>
        <taxon>Coelurosauria</taxon>
        <taxon>Aves</taxon>
        <taxon>Neognathae</taxon>
        <taxon>Neoaves</taxon>
        <taxon>Telluraves</taxon>
        <taxon>Australaves</taxon>
        <taxon>Passeriformes</taxon>
        <taxon>Sylvioidea</taxon>
        <taxon>Hirundinidae</taxon>
        <taxon>Hirundo</taxon>
    </lineage>
</organism>
<evidence type="ECO:0000256" key="8">
    <source>
        <dbReference type="ARBA" id="ARBA00022918"/>
    </source>
</evidence>
<dbReference type="Pfam" id="PF06817">
    <property type="entry name" value="RVT_thumb"/>
    <property type="match status" value="1"/>
</dbReference>
<dbReference type="GO" id="GO:0003964">
    <property type="term" value="F:RNA-directed DNA polymerase activity"/>
    <property type="evidence" value="ECO:0007669"/>
    <property type="project" value="UniProtKB-KW"/>
</dbReference>
<dbReference type="InterPro" id="IPR000477">
    <property type="entry name" value="RT_dom"/>
</dbReference>
<dbReference type="Gene3D" id="3.30.70.270">
    <property type="match status" value="2"/>
</dbReference>
<accession>A0A3M0JF79</accession>
<evidence type="ECO:0000259" key="9">
    <source>
        <dbReference type="PROSITE" id="PS50878"/>
    </source>
</evidence>
<evidence type="ECO:0000256" key="7">
    <source>
        <dbReference type="ARBA" id="ARBA00022801"/>
    </source>
</evidence>
<dbReference type="EC" id="3.1.26.4" evidence="2"/>
<evidence type="ECO:0000256" key="6">
    <source>
        <dbReference type="ARBA" id="ARBA00022759"/>
    </source>
</evidence>
<dbReference type="AlphaFoldDB" id="A0A3M0JF79"/>
<keyword evidence="11" id="KW-1185">Reference proteome</keyword>
<evidence type="ECO:0000256" key="4">
    <source>
        <dbReference type="ARBA" id="ARBA00022695"/>
    </source>
</evidence>
<dbReference type="PROSITE" id="PS50878">
    <property type="entry name" value="RT_POL"/>
    <property type="match status" value="1"/>
</dbReference>
<keyword evidence="6" id="KW-0255">Endonuclease</keyword>
<name>A0A3M0JF79_HIRRU</name>
<gene>
    <name evidence="10" type="ORF">DUI87_23769</name>
</gene>
<comment type="similarity">
    <text evidence="1">Belongs to the beta type-B retroviral polymerase family. HERV class-II K(HML-2) pol subfamily.</text>
</comment>
<dbReference type="InterPro" id="IPR010661">
    <property type="entry name" value="RVT_thumb"/>
</dbReference>
<reference evidence="10 11" key="1">
    <citation type="submission" date="2018-07" db="EMBL/GenBank/DDBJ databases">
        <title>A high quality draft genome assembly of the barn swallow (H. rustica rustica).</title>
        <authorList>
            <person name="Formenti G."/>
            <person name="Chiara M."/>
            <person name="Poveda L."/>
            <person name="Francoijs K.-J."/>
            <person name="Bonisoli-Alquati A."/>
            <person name="Canova L."/>
            <person name="Gianfranceschi L."/>
            <person name="Horner D.S."/>
            <person name="Saino N."/>
        </authorList>
    </citation>
    <scope>NUCLEOTIDE SEQUENCE [LARGE SCALE GENOMIC DNA]</scope>
    <source>
        <strain evidence="10">Chelidonia</strain>
        <tissue evidence="10">Blood</tissue>
    </source>
</reference>
<dbReference type="GO" id="GO:0004523">
    <property type="term" value="F:RNA-DNA hybrid ribonuclease activity"/>
    <property type="evidence" value="ECO:0007669"/>
    <property type="project" value="UniProtKB-EC"/>
</dbReference>
<dbReference type="Pfam" id="PF00078">
    <property type="entry name" value="RVT_1"/>
    <property type="match status" value="1"/>
</dbReference>
<keyword evidence="8" id="KW-0695">RNA-directed DNA polymerase</keyword>
<dbReference type="STRING" id="333673.A0A3M0JF79"/>
<keyword evidence="7" id="KW-0378">Hydrolase</keyword>
<evidence type="ECO:0000313" key="10">
    <source>
        <dbReference type="EMBL" id="RMB99767.1"/>
    </source>
</evidence>
<dbReference type="EMBL" id="QRBI01000147">
    <property type="protein sequence ID" value="RMB99767.1"/>
    <property type="molecule type" value="Genomic_DNA"/>
</dbReference>
<dbReference type="OrthoDB" id="7761160at2759"/>
<sequence length="661" mass="75091">MATFVKDNKKCFYKYINAKRKGKTSLCSLLDKGGNLIPADEEKAEVLNDYFASVFSEEMTCLQDNCPPGLVDGVREQNGPLIIQEEAVRELLKCLDIHKSMGSDGIHPRVMRELEDELAKSLSIIYQQSWLTGEVPDNWKLANVIHPFTKRVRSKILIIACGLDKSTLCWVRNWLDGWAQSVVVNSAASSWQPVMSGVPQVSVLGPVLFNIFIDDMDEEFPYTVFKIVAYGKQELVILPMRLSHLSSAHWTVIEVDLPEESRDLTADHTGLNNEYFVTGDTARTPMEIEIAPMTIKGNMPKLILLWPLNKEKLKALKELVEEQLATGHIEETTSPWNSPIFVIKKPEKDKWRLLHDLQEINRIIEDMGSLQPGMPSPTMLPRNWQLVVRDIKDCFFQIPPHPEDAPRFAFSVPTINQESPIKRYHWKVLPQRMICSPSICQWYVASLLSPVGAKRREAIILYYMDDVFVCAPDDTLLQHTLDLVVKFLTSAGFPLQEDKVQRVPAWKYLGLEITAWTIVPQKLEIKSDPKTLADLHSLCGSLNWVRPCLGLTNKDLDPLDNLLMGERELISPRELTSEAKTAIKKAPKALTKRLSARAAFQIHCFRKVATLAWFDLPMDRRAERFTLNNRVGFPLPPMIQDHHKAIRADSSANPKSQVETV</sequence>
<dbReference type="Gene3D" id="3.10.10.10">
    <property type="entry name" value="HIV Type 1 Reverse Transcriptase, subunit A, domain 1"/>
    <property type="match status" value="1"/>
</dbReference>
<dbReference type="SUPFAM" id="SSF56672">
    <property type="entry name" value="DNA/RNA polymerases"/>
    <property type="match status" value="1"/>
</dbReference>
<evidence type="ECO:0000256" key="1">
    <source>
        <dbReference type="ARBA" id="ARBA00010879"/>
    </source>
</evidence>
<keyword evidence="4" id="KW-0548">Nucleotidyltransferase</keyword>